<reference evidence="4 5" key="1">
    <citation type="journal article" date="2016" name="Nat. Commun.">
        <title>Ectomycorrhizal ecology is imprinted in the genome of the dominant symbiotic fungus Cenococcum geophilum.</title>
        <authorList>
            <consortium name="DOE Joint Genome Institute"/>
            <person name="Peter M."/>
            <person name="Kohler A."/>
            <person name="Ohm R.A."/>
            <person name="Kuo A."/>
            <person name="Krutzmann J."/>
            <person name="Morin E."/>
            <person name="Arend M."/>
            <person name="Barry K.W."/>
            <person name="Binder M."/>
            <person name="Choi C."/>
            <person name="Clum A."/>
            <person name="Copeland A."/>
            <person name="Grisel N."/>
            <person name="Haridas S."/>
            <person name="Kipfer T."/>
            <person name="LaButti K."/>
            <person name="Lindquist E."/>
            <person name="Lipzen A."/>
            <person name="Maire R."/>
            <person name="Meier B."/>
            <person name="Mihaltcheva S."/>
            <person name="Molinier V."/>
            <person name="Murat C."/>
            <person name="Poggeler S."/>
            <person name="Quandt C.A."/>
            <person name="Sperisen C."/>
            <person name="Tritt A."/>
            <person name="Tisserant E."/>
            <person name="Crous P.W."/>
            <person name="Henrissat B."/>
            <person name="Nehls U."/>
            <person name="Egli S."/>
            <person name="Spatafora J.W."/>
            <person name="Grigoriev I.V."/>
            <person name="Martin F.M."/>
        </authorList>
    </citation>
    <scope>NUCLEOTIDE SEQUENCE [LARGE SCALE GENOMIC DNA]</scope>
    <source>
        <strain evidence="4 5">CBS 459.81</strain>
    </source>
</reference>
<feature type="domain" description="Major facilitator superfamily (MFS) profile" evidence="3">
    <location>
        <begin position="142"/>
        <end position="210"/>
    </location>
</feature>
<dbReference type="AlphaFoldDB" id="A0A8E2EEB3"/>
<keyword evidence="5" id="KW-1185">Reference proteome</keyword>
<feature type="transmembrane region" description="Helical" evidence="2">
    <location>
        <begin position="15"/>
        <end position="33"/>
    </location>
</feature>
<proteinExistence type="predicted"/>
<dbReference type="EMBL" id="KV744890">
    <property type="protein sequence ID" value="OCK82356.1"/>
    <property type="molecule type" value="Genomic_DNA"/>
</dbReference>
<feature type="transmembrane region" description="Helical" evidence="2">
    <location>
        <begin position="111"/>
        <end position="130"/>
    </location>
</feature>
<protein>
    <recommendedName>
        <fullName evidence="3">Major facilitator superfamily (MFS) profile domain-containing protein</fullName>
    </recommendedName>
</protein>
<evidence type="ECO:0000313" key="5">
    <source>
        <dbReference type="Proteomes" id="UP000250266"/>
    </source>
</evidence>
<dbReference type="OrthoDB" id="6499973at2759"/>
<keyword evidence="2" id="KW-1133">Transmembrane helix</keyword>
<evidence type="ECO:0000256" key="1">
    <source>
        <dbReference type="ARBA" id="ARBA00004141"/>
    </source>
</evidence>
<dbReference type="Proteomes" id="UP000250266">
    <property type="component" value="Unassembled WGS sequence"/>
</dbReference>
<dbReference type="InterPro" id="IPR050327">
    <property type="entry name" value="Proton-linked_MCT"/>
</dbReference>
<organism evidence="4 5">
    <name type="scientific">Lepidopterella palustris CBS 459.81</name>
    <dbReference type="NCBI Taxonomy" id="1314670"/>
    <lineage>
        <taxon>Eukaryota</taxon>
        <taxon>Fungi</taxon>
        <taxon>Dikarya</taxon>
        <taxon>Ascomycota</taxon>
        <taxon>Pezizomycotina</taxon>
        <taxon>Dothideomycetes</taxon>
        <taxon>Pleosporomycetidae</taxon>
        <taxon>Mytilinidiales</taxon>
        <taxon>Argynnaceae</taxon>
        <taxon>Lepidopterella</taxon>
    </lineage>
</organism>
<evidence type="ECO:0000313" key="4">
    <source>
        <dbReference type="EMBL" id="OCK82356.1"/>
    </source>
</evidence>
<dbReference type="GO" id="GO:0022857">
    <property type="term" value="F:transmembrane transporter activity"/>
    <property type="evidence" value="ECO:0007669"/>
    <property type="project" value="InterPro"/>
</dbReference>
<evidence type="ECO:0000259" key="3">
    <source>
        <dbReference type="PROSITE" id="PS50850"/>
    </source>
</evidence>
<dbReference type="SUPFAM" id="SSF103473">
    <property type="entry name" value="MFS general substrate transporter"/>
    <property type="match status" value="1"/>
</dbReference>
<dbReference type="PANTHER" id="PTHR11360:SF315">
    <property type="entry name" value="TRANSPORTER MCH2-RELATED"/>
    <property type="match status" value="1"/>
</dbReference>
<feature type="transmembrane region" description="Helical" evidence="2">
    <location>
        <begin position="142"/>
        <end position="165"/>
    </location>
</feature>
<comment type="subcellular location">
    <subcellularLocation>
        <location evidence="1">Membrane</location>
        <topology evidence="1">Multi-pass membrane protein</topology>
    </subcellularLocation>
</comment>
<feature type="transmembrane region" description="Helical" evidence="2">
    <location>
        <begin position="80"/>
        <end position="99"/>
    </location>
</feature>
<name>A0A8E2EEB3_9PEZI</name>
<dbReference type="InterPro" id="IPR036259">
    <property type="entry name" value="MFS_trans_sf"/>
</dbReference>
<evidence type="ECO:0000256" key="2">
    <source>
        <dbReference type="SAM" id="Phobius"/>
    </source>
</evidence>
<keyword evidence="2" id="KW-0812">Transmembrane</keyword>
<accession>A0A8E2EEB3</accession>
<dbReference type="InterPro" id="IPR020846">
    <property type="entry name" value="MFS_dom"/>
</dbReference>
<sequence length="210" mass="22690">MARSIWDAFSPSMDIPGWLLQYSYSVFLSYYSAHNVFPEATSLDYAFIGGLNIGISMLAASPICGFVATSFAERIWRHFLTQGVMVGIVVGFIFTPSVAITSQPFDKRRSLANSVCSAGSGIGGVIRPLMHLFDLKLLRHGSVVLLLSWGFFSMLGYITLLCSLYDLARSIGLSASQASSITALLNLGTAVGRPCVGLLNDRFGCLKVAR</sequence>
<keyword evidence="2" id="KW-0472">Membrane</keyword>
<gene>
    <name evidence="4" type="ORF">K432DRAFT_415385</name>
</gene>
<dbReference type="GO" id="GO:0016020">
    <property type="term" value="C:membrane"/>
    <property type="evidence" value="ECO:0007669"/>
    <property type="project" value="UniProtKB-SubCell"/>
</dbReference>
<dbReference type="PANTHER" id="PTHR11360">
    <property type="entry name" value="MONOCARBOXYLATE TRANSPORTER"/>
    <property type="match status" value="1"/>
</dbReference>
<dbReference type="PROSITE" id="PS50850">
    <property type="entry name" value="MFS"/>
    <property type="match status" value="1"/>
</dbReference>
<feature type="transmembrane region" description="Helical" evidence="2">
    <location>
        <begin position="45"/>
        <end position="68"/>
    </location>
</feature>
<dbReference type="Gene3D" id="1.20.1250.20">
    <property type="entry name" value="MFS general substrate transporter like domains"/>
    <property type="match status" value="1"/>
</dbReference>